<sequence>RSLAVDFAEFGIRVNAVCPGSIHTSATYKHIEHMGTDLEKTLDEFRRSSLLKRQGKPEEVAKAVLFLASYDDSSFITGENLIVDGGLTYT</sequence>
<name>A0A382VFL3_9ZZZZ</name>
<dbReference type="EMBL" id="UINC01151609">
    <property type="protein sequence ID" value="SVD45316.1"/>
    <property type="molecule type" value="Genomic_DNA"/>
</dbReference>
<dbReference type="PANTHER" id="PTHR24321:SF8">
    <property type="entry name" value="ESTRADIOL 17-BETA-DEHYDROGENASE 8-RELATED"/>
    <property type="match status" value="1"/>
</dbReference>
<dbReference type="InterPro" id="IPR002347">
    <property type="entry name" value="SDR_fam"/>
</dbReference>
<organism evidence="3">
    <name type="scientific">marine metagenome</name>
    <dbReference type="NCBI Taxonomy" id="408172"/>
    <lineage>
        <taxon>unclassified sequences</taxon>
        <taxon>metagenomes</taxon>
        <taxon>ecological metagenomes</taxon>
    </lineage>
</organism>
<keyword evidence="2" id="KW-0560">Oxidoreductase</keyword>
<dbReference type="GO" id="GO:0016491">
    <property type="term" value="F:oxidoreductase activity"/>
    <property type="evidence" value="ECO:0007669"/>
    <property type="project" value="UniProtKB-KW"/>
</dbReference>
<evidence type="ECO:0008006" key="4">
    <source>
        <dbReference type="Google" id="ProtNLM"/>
    </source>
</evidence>
<dbReference type="PANTHER" id="PTHR24321">
    <property type="entry name" value="DEHYDROGENASES, SHORT CHAIN"/>
    <property type="match status" value="1"/>
</dbReference>
<dbReference type="PRINTS" id="PR00081">
    <property type="entry name" value="GDHRDH"/>
</dbReference>
<proteinExistence type="inferred from homology"/>
<dbReference type="Pfam" id="PF13561">
    <property type="entry name" value="adh_short_C2"/>
    <property type="match status" value="1"/>
</dbReference>
<accession>A0A382VFL3</accession>
<reference evidence="3" key="1">
    <citation type="submission" date="2018-05" db="EMBL/GenBank/DDBJ databases">
        <authorList>
            <person name="Lanie J.A."/>
            <person name="Ng W.-L."/>
            <person name="Kazmierczak K.M."/>
            <person name="Andrzejewski T.M."/>
            <person name="Davidsen T.M."/>
            <person name="Wayne K.J."/>
            <person name="Tettelin H."/>
            <person name="Glass J.I."/>
            <person name="Rusch D."/>
            <person name="Podicherti R."/>
            <person name="Tsui H.-C.T."/>
            <person name="Winkler M.E."/>
        </authorList>
    </citation>
    <scope>NUCLEOTIDE SEQUENCE</scope>
</reference>
<dbReference type="InterPro" id="IPR036291">
    <property type="entry name" value="NAD(P)-bd_dom_sf"/>
</dbReference>
<dbReference type="AlphaFoldDB" id="A0A382VFL3"/>
<evidence type="ECO:0000256" key="1">
    <source>
        <dbReference type="ARBA" id="ARBA00006484"/>
    </source>
</evidence>
<dbReference type="SUPFAM" id="SSF51735">
    <property type="entry name" value="NAD(P)-binding Rossmann-fold domains"/>
    <property type="match status" value="1"/>
</dbReference>
<feature type="non-terminal residue" evidence="3">
    <location>
        <position position="1"/>
    </location>
</feature>
<evidence type="ECO:0000256" key="2">
    <source>
        <dbReference type="ARBA" id="ARBA00023002"/>
    </source>
</evidence>
<evidence type="ECO:0000313" key="3">
    <source>
        <dbReference type="EMBL" id="SVD45316.1"/>
    </source>
</evidence>
<gene>
    <name evidence="3" type="ORF">METZ01_LOCUS398170</name>
</gene>
<comment type="similarity">
    <text evidence="1">Belongs to the short-chain dehydrogenases/reductases (SDR) family.</text>
</comment>
<protein>
    <recommendedName>
        <fullName evidence="4">SDR family oxidoreductase</fullName>
    </recommendedName>
</protein>
<dbReference type="Gene3D" id="3.40.50.720">
    <property type="entry name" value="NAD(P)-binding Rossmann-like Domain"/>
    <property type="match status" value="1"/>
</dbReference>